<sequence>MSKLGLPLIAANEPIFSTGTSSSPLHAATNLEWVVVCAGLRPMVCLEVMVMACGGYLCVDMLCGAFGSHGVAVMVMRVAVRDGGGGKLR</sequence>
<gene>
    <name evidence="1" type="ORF">OLEA9_A022157</name>
</gene>
<dbReference type="AlphaFoldDB" id="A0A8S0P9H1"/>
<accession>A0A8S0P9H1</accession>
<reference evidence="1 2" key="1">
    <citation type="submission" date="2019-12" db="EMBL/GenBank/DDBJ databases">
        <authorList>
            <person name="Alioto T."/>
            <person name="Alioto T."/>
            <person name="Gomez Garrido J."/>
        </authorList>
    </citation>
    <scope>NUCLEOTIDE SEQUENCE [LARGE SCALE GENOMIC DNA]</scope>
</reference>
<comment type="caution">
    <text evidence="1">The sequence shown here is derived from an EMBL/GenBank/DDBJ whole genome shotgun (WGS) entry which is preliminary data.</text>
</comment>
<dbReference type="Proteomes" id="UP000594638">
    <property type="component" value="Unassembled WGS sequence"/>
</dbReference>
<name>A0A8S0P9H1_OLEEU</name>
<proteinExistence type="predicted"/>
<evidence type="ECO:0000313" key="2">
    <source>
        <dbReference type="Proteomes" id="UP000594638"/>
    </source>
</evidence>
<protein>
    <submittedName>
        <fullName evidence="1">Uncharacterized protein</fullName>
    </submittedName>
</protein>
<organism evidence="1 2">
    <name type="scientific">Olea europaea subsp. europaea</name>
    <dbReference type="NCBI Taxonomy" id="158383"/>
    <lineage>
        <taxon>Eukaryota</taxon>
        <taxon>Viridiplantae</taxon>
        <taxon>Streptophyta</taxon>
        <taxon>Embryophyta</taxon>
        <taxon>Tracheophyta</taxon>
        <taxon>Spermatophyta</taxon>
        <taxon>Magnoliopsida</taxon>
        <taxon>eudicotyledons</taxon>
        <taxon>Gunneridae</taxon>
        <taxon>Pentapetalae</taxon>
        <taxon>asterids</taxon>
        <taxon>lamiids</taxon>
        <taxon>Lamiales</taxon>
        <taxon>Oleaceae</taxon>
        <taxon>Oleeae</taxon>
        <taxon>Olea</taxon>
    </lineage>
</organism>
<keyword evidence="2" id="KW-1185">Reference proteome</keyword>
<evidence type="ECO:0000313" key="1">
    <source>
        <dbReference type="EMBL" id="CAA2934586.1"/>
    </source>
</evidence>
<dbReference type="EMBL" id="CACTIH010000016">
    <property type="protein sequence ID" value="CAA2934586.1"/>
    <property type="molecule type" value="Genomic_DNA"/>
</dbReference>
<dbReference type="Gramene" id="OE9A022157T1">
    <property type="protein sequence ID" value="OE9A022157C1"/>
    <property type="gene ID" value="OE9A022157"/>
</dbReference>